<dbReference type="Proteomes" id="UP000824120">
    <property type="component" value="Chromosome 6"/>
</dbReference>
<protein>
    <submittedName>
        <fullName evidence="1">Uncharacterized protein</fullName>
    </submittedName>
</protein>
<reference evidence="1 2" key="1">
    <citation type="submission" date="2020-09" db="EMBL/GenBank/DDBJ databases">
        <title>De no assembly of potato wild relative species, Solanum commersonii.</title>
        <authorList>
            <person name="Cho K."/>
        </authorList>
    </citation>
    <scope>NUCLEOTIDE SEQUENCE [LARGE SCALE GENOMIC DNA]</scope>
    <source>
        <strain evidence="1">LZ3.2</strain>
        <tissue evidence="1">Leaf</tissue>
    </source>
</reference>
<feature type="non-terminal residue" evidence="1">
    <location>
        <position position="93"/>
    </location>
</feature>
<name>A0A9J5YPV2_SOLCO</name>
<comment type="caution">
    <text evidence="1">The sequence shown here is derived from an EMBL/GenBank/DDBJ whole genome shotgun (WGS) entry which is preliminary data.</text>
</comment>
<evidence type="ECO:0000313" key="2">
    <source>
        <dbReference type="Proteomes" id="UP000824120"/>
    </source>
</evidence>
<proteinExistence type="predicted"/>
<accession>A0A9J5YPV2</accession>
<sequence length="93" mass="10640">MEGIYRRTIFQSLGVDEQKVYTKVVSGVNSVDQPQMNQKFKAITGFIISFVTEALDNVPLKDILDAIRESKSILLLDQQSWPRIYKICCSKEL</sequence>
<evidence type="ECO:0000313" key="1">
    <source>
        <dbReference type="EMBL" id="KAG5601767.1"/>
    </source>
</evidence>
<organism evidence="1 2">
    <name type="scientific">Solanum commersonii</name>
    <name type="common">Commerson's wild potato</name>
    <name type="synonym">Commerson's nightshade</name>
    <dbReference type="NCBI Taxonomy" id="4109"/>
    <lineage>
        <taxon>Eukaryota</taxon>
        <taxon>Viridiplantae</taxon>
        <taxon>Streptophyta</taxon>
        <taxon>Embryophyta</taxon>
        <taxon>Tracheophyta</taxon>
        <taxon>Spermatophyta</taxon>
        <taxon>Magnoliopsida</taxon>
        <taxon>eudicotyledons</taxon>
        <taxon>Gunneridae</taxon>
        <taxon>Pentapetalae</taxon>
        <taxon>asterids</taxon>
        <taxon>lamiids</taxon>
        <taxon>Solanales</taxon>
        <taxon>Solanaceae</taxon>
        <taxon>Solanoideae</taxon>
        <taxon>Solaneae</taxon>
        <taxon>Solanum</taxon>
    </lineage>
</organism>
<dbReference type="EMBL" id="JACXVP010000006">
    <property type="protein sequence ID" value="KAG5601767.1"/>
    <property type="molecule type" value="Genomic_DNA"/>
</dbReference>
<keyword evidence="2" id="KW-1185">Reference proteome</keyword>
<gene>
    <name evidence="1" type="ORF">H5410_033137</name>
</gene>
<dbReference type="AlphaFoldDB" id="A0A9J5YPV2"/>